<sequence length="360" mass="40127">MNKIINGLLPIIGILGITAGCSSQITASADEIVENVLTSGKDTEAYYAEGEMHFYHDDEVLESYQFQEYIASDGSRKTTMIDLIGDNETITVRKDNELISYDQESGTAYTLDQTAMDLPHSLTQREQLAMILEAVKGTHQQEIAGEETISGIETYHIVLKADSPNSILGDMELWVDPKTWFTMKAVSVSGDVRSEVFYTSVDFSPDFSEATFALELPDDVKLESLDKLNQPQEGTIADAEKALGTAFYVLDNEQAVINNIELHSYSGWLEREEVVINYLIDGAPGFSLSIFPTPEEFAAEFEEHERSVRGLPAEYDTIQNTHFLLWDEDGLRYSIVSENPALTLDDILALTENMSLSTKE</sequence>
<dbReference type="Gene3D" id="2.50.20.10">
    <property type="entry name" value="Lipoprotein localisation LolA/LolB/LppX"/>
    <property type="match status" value="1"/>
</dbReference>
<evidence type="ECO:0000313" key="1">
    <source>
        <dbReference type="EMBL" id="SDY28779.1"/>
    </source>
</evidence>
<dbReference type="PROSITE" id="PS51257">
    <property type="entry name" value="PROKAR_LIPOPROTEIN"/>
    <property type="match status" value="1"/>
</dbReference>
<evidence type="ECO:0000313" key="2">
    <source>
        <dbReference type="Proteomes" id="UP000198935"/>
    </source>
</evidence>
<proteinExistence type="predicted"/>
<dbReference type="InterPro" id="IPR052944">
    <property type="entry name" value="Sporulation_related"/>
</dbReference>
<reference evidence="2" key="1">
    <citation type="submission" date="2016-10" db="EMBL/GenBank/DDBJ databases">
        <authorList>
            <person name="Varghese N."/>
            <person name="Submissions S."/>
        </authorList>
    </citation>
    <scope>NUCLEOTIDE SEQUENCE [LARGE SCALE GENOMIC DNA]</scope>
    <source>
        <strain evidence="2">SP</strain>
    </source>
</reference>
<dbReference type="STRING" id="1503961.SAMN05421736_101868"/>
<gene>
    <name evidence="1" type="ORF">SAMN05421736_101868</name>
</gene>
<keyword evidence="2" id="KW-1185">Reference proteome</keyword>
<accession>A0A1H3INB6</accession>
<dbReference type="InterPro" id="IPR029046">
    <property type="entry name" value="LolA/LolB/LppX"/>
</dbReference>
<name>A0A1H3INB6_9BACI</name>
<dbReference type="Proteomes" id="UP000198935">
    <property type="component" value="Unassembled WGS sequence"/>
</dbReference>
<dbReference type="SUPFAM" id="SSF89392">
    <property type="entry name" value="Prokaryotic lipoproteins and lipoprotein localization factors"/>
    <property type="match status" value="1"/>
</dbReference>
<evidence type="ECO:0008006" key="3">
    <source>
        <dbReference type="Google" id="ProtNLM"/>
    </source>
</evidence>
<protein>
    <recommendedName>
        <fullName evidence="3">Outer membrane lipoprotein-sorting protein</fullName>
    </recommendedName>
</protein>
<dbReference type="EMBL" id="FNPI01000001">
    <property type="protein sequence ID" value="SDY28779.1"/>
    <property type="molecule type" value="Genomic_DNA"/>
</dbReference>
<organism evidence="1 2">
    <name type="scientific">Evansella caseinilytica</name>
    <dbReference type="NCBI Taxonomy" id="1503961"/>
    <lineage>
        <taxon>Bacteria</taxon>
        <taxon>Bacillati</taxon>
        <taxon>Bacillota</taxon>
        <taxon>Bacilli</taxon>
        <taxon>Bacillales</taxon>
        <taxon>Bacillaceae</taxon>
        <taxon>Evansella</taxon>
    </lineage>
</organism>
<dbReference type="AlphaFoldDB" id="A0A1H3INB6"/>
<dbReference type="PANTHER" id="PTHR37507">
    <property type="entry name" value="SPORULATION PROTEIN YDCC"/>
    <property type="match status" value="1"/>
</dbReference>
<dbReference type="PANTHER" id="PTHR37507:SF2">
    <property type="entry name" value="SPORULATION PROTEIN YDCC"/>
    <property type="match status" value="1"/>
</dbReference>
<dbReference type="OrthoDB" id="2389132at2"/>